<dbReference type="InterPro" id="IPR018707">
    <property type="entry name" value="LpxR"/>
</dbReference>
<dbReference type="Pfam" id="PF09982">
    <property type="entry name" value="LpxR"/>
    <property type="match status" value="1"/>
</dbReference>
<gene>
    <name evidence="1" type="ORF">FGL86_10050</name>
</gene>
<reference evidence="1 2" key="1">
    <citation type="submission" date="2019-06" db="EMBL/GenBank/DDBJ databases">
        <title>Genome analyses of bacteria isolated from kimchi.</title>
        <authorList>
            <person name="Lee S."/>
            <person name="Ahn S."/>
            <person name="Roh S."/>
        </authorList>
    </citation>
    <scope>NUCLEOTIDE SEQUENCE [LARGE SCALE GENOMIC DNA]</scope>
    <source>
        <strain evidence="1 2">CBA4606</strain>
    </source>
</reference>
<keyword evidence="2" id="KW-1185">Reference proteome</keyword>
<dbReference type="Gene3D" id="2.40.128.140">
    <property type="entry name" value="Outer membrane protein"/>
    <property type="match status" value="1"/>
</dbReference>
<accession>A0A5B8T1G4</accession>
<dbReference type="OrthoDB" id="9776275at2"/>
<sequence>MAMGLTTFALPAEAEVLSLKFENDLLTTGEDGHYTNGVELVWTFEPERTHWSQGFTRALPNALIEQADSVSYHFAHQMYTPNDIDQEALIENDRPYAGLMYGGVNFHDIDRYDSARRATHLNLDIGLVGPATEAEELQKSVHKLTGSDDPQGWDNQLRNEPIINLGLRRQWMNERSLAGLDFEHGPNLVGALGNLYTYAGAGYGLRWGSSLDDSYGIPAIAPSQGGRLYFTSRPGFDWFFFANLEGRFMAYNLLLDGNSFKTSHSVDRKEWVGDIQLGVAVTWDGWQLTYSGVARTKEFSEQNSADEFGSLVLSHAF</sequence>
<proteinExistence type="predicted"/>
<dbReference type="EMBL" id="CP042382">
    <property type="protein sequence ID" value="QEA40893.1"/>
    <property type="molecule type" value="Genomic_DNA"/>
</dbReference>
<dbReference type="AlphaFoldDB" id="A0A5B8T1G4"/>
<dbReference type="KEGG" id="paur:FGL86_10050"/>
<organism evidence="1 2">
    <name type="scientific">Pistricoccus aurantiacus</name>
    <dbReference type="NCBI Taxonomy" id="1883414"/>
    <lineage>
        <taxon>Bacteria</taxon>
        <taxon>Pseudomonadati</taxon>
        <taxon>Pseudomonadota</taxon>
        <taxon>Gammaproteobacteria</taxon>
        <taxon>Oceanospirillales</taxon>
        <taxon>Halomonadaceae</taxon>
        <taxon>Pistricoccus</taxon>
    </lineage>
</organism>
<evidence type="ECO:0000313" key="1">
    <source>
        <dbReference type="EMBL" id="QEA40893.1"/>
    </source>
</evidence>
<dbReference type="Proteomes" id="UP000321272">
    <property type="component" value="Chromosome"/>
</dbReference>
<protein>
    <submittedName>
        <fullName evidence="1">Lipid A deacylase LpxR family protein</fullName>
    </submittedName>
</protein>
<name>A0A5B8T1G4_9GAMM</name>
<evidence type="ECO:0000313" key="2">
    <source>
        <dbReference type="Proteomes" id="UP000321272"/>
    </source>
</evidence>
<dbReference type="InterPro" id="IPR037107">
    <property type="entry name" value="Put_OMP_sf"/>
</dbReference>